<reference evidence="14 15" key="1">
    <citation type="submission" date="2014-05" db="EMBL/GenBank/DDBJ databases">
        <title>Draft genome sequence of a rare smut relative, Tilletiaria anomala UBC 951.</title>
        <authorList>
            <consortium name="DOE Joint Genome Institute"/>
            <person name="Toome M."/>
            <person name="Kuo A."/>
            <person name="Henrissat B."/>
            <person name="Lipzen A."/>
            <person name="Tritt A."/>
            <person name="Yoshinaga Y."/>
            <person name="Zane M."/>
            <person name="Barry K."/>
            <person name="Grigoriev I.V."/>
            <person name="Spatafora J.W."/>
            <person name="Aimea M.C."/>
        </authorList>
    </citation>
    <scope>NUCLEOTIDE SEQUENCE [LARGE SCALE GENOMIC DNA]</scope>
    <source>
        <strain evidence="14 15">UBC 951</strain>
    </source>
</reference>
<dbReference type="SUPFAM" id="SSF52743">
    <property type="entry name" value="Subtilisin-like"/>
    <property type="match status" value="1"/>
</dbReference>
<dbReference type="GO" id="GO:0005829">
    <property type="term" value="C:cytosol"/>
    <property type="evidence" value="ECO:0007669"/>
    <property type="project" value="TreeGrafter"/>
</dbReference>
<feature type="active site" description="Charge relay system" evidence="8">
    <location>
        <position position="359"/>
    </location>
</feature>
<comment type="catalytic activity">
    <reaction evidence="1">
        <text>Release of an N-terminal tripeptide from a polypeptide.</text>
        <dbReference type="EC" id="3.4.14.10"/>
    </reaction>
</comment>
<evidence type="ECO:0000256" key="3">
    <source>
        <dbReference type="ARBA" id="ARBA00012462"/>
    </source>
</evidence>
<comment type="similarity">
    <text evidence="2 8">Belongs to the peptidase S8 family.</text>
</comment>
<dbReference type="EMBL" id="JMSN01000063">
    <property type="protein sequence ID" value="KDN43196.1"/>
    <property type="molecule type" value="Genomic_DNA"/>
</dbReference>
<dbReference type="Gene3D" id="2.20.25.690">
    <property type="match status" value="1"/>
</dbReference>
<dbReference type="PRINTS" id="PR00723">
    <property type="entry name" value="SUBTILISIN"/>
</dbReference>
<dbReference type="InterPro" id="IPR048383">
    <property type="entry name" value="TPPII_Ig-like-1"/>
</dbReference>
<keyword evidence="15" id="KW-1185">Reference proteome</keyword>
<evidence type="ECO:0000259" key="11">
    <source>
        <dbReference type="Pfam" id="PF12580"/>
    </source>
</evidence>
<feature type="domain" description="Tripeptidyl-peptidase II galactose-binding" evidence="13">
    <location>
        <begin position="770"/>
        <end position="854"/>
    </location>
</feature>
<dbReference type="PROSITE" id="PS51892">
    <property type="entry name" value="SUBTILASE"/>
    <property type="match status" value="1"/>
</dbReference>
<dbReference type="Pfam" id="PF12580">
    <property type="entry name" value="TPPII"/>
    <property type="match status" value="1"/>
</dbReference>
<evidence type="ECO:0000313" key="14">
    <source>
        <dbReference type="EMBL" id="KDN43196.1"/>
    </source>
</evidence>
<evidence type="ECO:0000256" key="9">
    <source>
        <dbReference type="SAM" id="MobiDB-lite"/>
    </source>
</evidence>
<dbReference type="EC" id="3.4.14.10" evidence="3"/>
<dbReference type="RefSeq" id="XP_013242295.1">
    <property type="nucleotide sequence ID" value="XM_013386841.1"/>
</dbReference>
<protein>
    <recommendedName>
        <fullName evidence="3">tripeptidyl-peptidase II</fullName>
        <ecNumber evidence="3">3.4.14.10</ecNumber>
    </recommendedName>
</protein>
<evidence type="ECO:0000256" key="1">
    <source>
        <dbReference type="ARBA" id="ARBA00001910"/>
    </source>
</evidence>
<dbReference type="InParanoid" id="A0A066VP03"/>
<feature type="domain" description="Tripeptidyl-peptidase II first Ig-like" evidence="12">
    <location>
        <begin position="645"/>
        <end position="749"/>
    </location>
</feature>
<evidence type="ECO:0000256" key="4">
    <source>
        <dbReference type="ARBA" id="ARBA00022438"/>
    </source>
</evidence>
<feature type="active site" description="Charge relay system" evidence="8">
    <location>
        <position position="55"/>
    </location>
</feature>
<evidence type="ECO:0000313" key="15">
    <source>
        <dbReference type="Proteomes" id="UP000027361"/>
    </source>
</evidence>
<dbReference type="InterPro" id="IPR048384">
    <property type="entry name" value="TPPII_GBD"/>
</dbReference>
<dbReference type="InterPro" id="IPR050131">
    <property type="entry name" value="Peptidase_S8_subtilisin-like"/>
</dbReference>
<feature type="compositionally biased region" description="Basic and acidic residues" evidence="9">
    <location>
        <begin position="1222"/>
        <end position="1234"/>
    </location>
</feature>
<dbReference type="GO" id="GO:0006508">
    <property type="term" value="P:proteolysis"/>
    <property type="evidence" value="ECO:0007669"/>
    <property type="project" value="UniProtKB-KW"/>
</dbReference>
<dbReference type="PROSITE" id="PS00138">
    <property type="entry name" value="SUBTILASE_SER"/>
    <property type="match status" value="1"/>
</dbReference>
<feature type="region of interest" description="Disordered" evidence="9">
    <location>
        <begin position="1212"/>
        <end position="1234"/>
    </location>
</feature>
<proteinExistence type="inferred from homology"/>
<comment type="caution">
    <text evidence="14">The sequence shown here is derived from an EMBL/GenBank/DDBJ whole genome shotgun (WGS) entry which is preliminary data.</text>
</comment>
<feature type="compositionally biased region" description="Low complexity" evidence="9">
    <location>
        <begin position="182"/>
        <end position="214"/>
    </location>
</feature>
<evidence type="ECO:0000259" key="13">
    <source>
        <dbReference type="Pfam" id="PF21316"/>
    </source>
</evidence>
<dbReference type="InterPro" id="IPR022229">
    <property type="entry name" value="TPPII_Ig-like-2"/>
</dbReference>
<evidence type="ECO:0000256" key="8">
    <source>
        <dbReference type="PROSITE-ProRule" id="PRU01240"/>
    </source>
</evidence>
<feature type="active site" description="Charge relay system" evidence="8">
    <location>
        <position position="559"/>
    </location>
</feature>
<dbReference type="Gene3D" id="3.40.50.200">
    <property type="entry name" value="Peptidase S8/S53 domain"/>
    <property type="match status" value="2"/>
</dbReference>
<dbReference type="PANTHER" id="PTHR43806:SF14">
    <property type="entry name" value="TRIPEPTIDYL-PEPTIDASE 2"/>
    <property type="match status" value="1"/>
</dbReference>
<dbReference type="InterPro" id="IPR046940">
    <property type="entry name" value="TPPII_Ig-like_sf"/>
</dbReference>
<feature type="region of interest" description="Disordered" evidence="9">
    <location>
        <begin position="178"/>
        <end position="225"/>
    </location>
</feature>
<dbReference type="InterPro" id="IPR000209">
    <property type="entry name" value="Peptidase_S8/S53_dom"/>
</dbReference>
<evidence type="ECO:0000259" key="12">
    <source>
        <dbReference type="Pfam" id="PF21223"/>
    </source>
</evidence>
<dbReference type="Pfam" id="PF00082">
    <property type="entry name" value="Peptidase_S8"/>
    <property type="match status" value="1"/>
</dbReference>
<keyword evidence="7 8" id="KW-0720">Serine protease</keyword>
<dbReference type="OrthoDB" id="206201at2759"/>
<dbReference type="Pfam" id="PF21223">
    <property type="entry name" value="TPPII_Ig-like-1"/>
    <property type="match status" value="1"/>
</dbReference>
<dbReference type="Pfam" id="PF21316">
    <property type="entry name" value="TPPII_GBD"/>
    <property type="match status" value="1"/>
</dbReference>
<dbReference type="STRING" id="1037660.A0A066VP03"/>
<dbReference type="Proteomes" id="UP000027361">
    <property type="component" value="Unassembled WGS sequence"/>
</dbReference>
<keyword evidence="5 8" id="KW-0645">Protease</keyword>
<dbReference type="GeneID" id="25262533"/>
<dbReference type="HOGENOM" id="CLU_003084_1_0_1"/>
<sequence>MPSSRLGSLSGASVPVPAAPFPISGLLPKETTQALQFLRKYPSYDGRNVRVAILDTGVDVAAAGLDGKAKVVDAIDCTGAGDVLLSDVTASFVAGTPSSSSSSGSSPSTLVSPLTSRKLYLSPTLQNPSGRWYAGGKRAFDFWPSELATRLGKERRKAFEVEHARLVAQAQKELAALEKSKGAAASPSASPSVKAEAAAKQGAQGTESATTSSTPPSPHSQQKAELRSRLAVLDELLSSYSDVGPLLECVVYHDGTYWRAIIGGGEGDAHDPSSGLPAYRMDADLAHGPAVDLTAFKKGMADFRLEREWRFFGEMDRLSYSVNILTDRPAYTSEAAAGAEKAAEEIPTTLSIVAVSGSHGTHVAGIVGAYHAPASGSGEGLSDEDVARNGVAPACEIVSLKIGDARIGTMEQGHALLRAARALIDTQCDLANLSYGEDGSFGVENRGAFAAALREHVIRERDIIFVASAGNNGPALTTVGHPGGTTTGVLSVGAYVNAGAMAQAEYAPIENAPDNVTTWSSRGPASDGDKGVSIYAPGAAITSIPQYCLQATAMYNGTSMSSPNACGSLALLLSALKQNKMPYTPARVIKAVREAGKSVDDPLDVPFIQVDKAWEYLQEYAAHPAADAEVRVAITPPGKPLGRVNTDKRGCYLRERHECSRVNQFQATVKPTFKTHETERSWALQLRCALVATQSWIKAPQFVLLGANGRTFEIRVDAASLPPGLHHGWVYGYDSEVQGYKLFEIPITVAKPEVCDGATVRYDGLRLSAGQVTRRFLHVPDGATWATVRVVTANHAASGTNARLWMHLVQLEPHQRLHSVEKAWVFSLAEGEPVTKRITVKGGMTMEIATAQYFMASSAFEFDLQFEFHGVQISAIATGRDEMTLIGGEGIARLECMAALRPEEFKPSVSFDTRRTFLRPTAADVRPLNTPRDLQPSGKSLFELVTTYALKLSEASNKISTRLPTSGNVYDAAVPMLMQIFDANKKVRQFCDVYPKEVTLPKGDYTIKVAFVHEDAAVLQKLRSATLTVDQKLSKAGDVKLDLYENHVDVFDTSAPMDFKGGIKLMPGERKMLVMDTNLEGDRMPKEAQPGDILIGSFSFAEAKTQLRYIVPPAPRKEKEDDDGSSSGKDGEPTVDLLVSVSKKIKDEEKSQFLDKLVAEHPDHLGLLRARLEAVAGKDESDRKENANAIIGAADAILARVDQTALRLHLGTKQLPSNEQSEQDKKTAKEMDKRKSAVTLALNRKARALLARDGEQQQQAITAFDEMFSEYRKYYAADSNDKEFSNLFVRWSIQQGRYGTALQSVRKAIKDMGAGTSDNLEELNKARALERELLGPTRLGWSAWAANAARWAIVDQPKDYAPF</sequence>
<evidence type="ECO:0000259" key="10">
    <source>
        <dbReference type="Pfam" id="PF00082"/>
    </source>
</evidence>
<feature type="domain" description="Peptidase S8/S53" evidence="10">
    <location>
        <begin position="46"/>
        <end position="587"/>
    </location>
</feature>
<evidence type="ECO:0000256" key="7">
    <source>
        <dbReference type="ARBA" id="ARBA00022825"/>
    </source>
</evidence>
<keyword evidence="6 8" id="KW-0378">Hydrolase</keyword>
<dbReference type="Gene3D" id="1.25.40.710">
    <property type="match status" value="1"/>
</dbReference>
<feature type="domain" description="Tripeptidyl peptidase II second Ig-like" evidence="11">
    <location>
        <begin position="899"/>
        <end position="1089"/>
    </location>
</feature>
<dbReference type="GO" id="GO:0008240">
    <property type="term" value="F:tripeptidyl-peptidase activity"/>
    <property type="evidence" value="ECO:0007669"/>
    <property type="project" value="UniProtKB-EC"/>
</dbReference>
<dbReference type="InterPro" id="IPR036852">
    <property type="entry name" value="Peptidase_S8/S53_dom_sf"/>
</dbReference>
<dbReference type="InterPro" id="IPR023828">
    <property type="entry name" value="Peptidase_S8_Ser-AS"/>
</dbReference>
<dbReference type="InterPro" id="IPR046939">
    <property type="entry name" value="TPPII_C_sf"/>
</dbReference>
<dbReference type="GO" id="GO:0004252">
    <property type="term" value="F:serine-type endopeptidase activity"/>
    <property type="evidence" value="ECO:0007669"/>
    <property type="project" value="UniProtKB-UniRule"/>
</dbReference>
<keyword evidence="4" id="KW-0031">Aminopeptidase</keyword>
<gene>
    <name evidence="14" type="ORF">K437DRAFT_225743</name>
</gene>
<dbReference type="FunCoup" id="A0A066VP03">
    <property type="interactions" value="703"/>
</dbReference>
<name>A0A066VP03_TILAU</name>
<dbReference type="GO" id="GO:0004177">
    <property type="term" value="F:aminopeptidase activity"/>
    <property type="evidence" value="ECO:0007669"/>
    <property type="project" value="UniProtKB-KW"/>
</dbReference>
<evidence type="ECO:0000256" key="6">
    <source>
        <dbReference type="ARBA" id="ARBA00022801"/>
    </source>
</evidence>
<dbReference type="OMA" id="SLRDFQC"/>
<accession>A0A066VP03</accession>
<dbReference type="InterPro" id="IPR015500">
    <property type="entry name" value="Peptidase_S8_subtilisin-rel"/>
</dbReference>
<feature type="region of interest" description="Disordered" evidence="9">
    <location>
        <begin position="1110"/>
        <end position="1135"/>
    </location>
</feature>
<organism evidence="14 15">
    <name type="scientific">Tilletiaria anomala (strain ATCC 24038 / CBS 436.72 / UBC 951)</name>
    <dbReference type="NCBI Taxonomy" id="1037660"/>
    <lineage>
        <taxon>Eukaryota</taxon>
        <taxon>Fungi</taxon>
        <taxon>Dikarya</taxon>
        <taxon>Basidiomycota</taxon>
        <taxon>Ustilaginomycotina</taxon>
        <taxon>Exobasidiomycetes</taxon>
        <taxon>Georgefischeriales</taxon>
        <taxon>Tilletiariaceae</taxon>
        <taxon>Tilletiaria</taxon>
    </lineage>
</organism>
<evidence type="ECO:0000256" key="2">
    <source>
        <dbReference type="ARBA" id="ARBA00011073"/>
    </source>
</evidence>
<dbReference type="PANTHER" id="PTHR43806">
    <property type="entry name" value="PEPTIDASE S8"/>
    <property type="match status" value="1"/>
</dbReference>
<dbReference type="InterPro" id="IPR022398">
    <property type="entry name" value="Peptidase_S8_His-AS"/>
</dbReference>
<dbReference type="PROSITE" id="PS00137">
    <property type="entry name" value="SUBTILASE_HIS"/>
    <property type="match status" value="1"/>
</dbReference>
<dbReference type="Gene3D" id="2.60.40.3170">
    <property type="match status" value="1"/>
</dbReference>
<evidence type="ECO:0000256" key="5">
    <source>
        <dbReference type="ARBA" id="ARBA00022670"/>
    </source>
</evidence>